<dbReference type="EMBL" id="CP018632">
    <property type="protein sequence ID" value="ASJ71683.1"/>
    <property type="molecule type" value="Genomic_DNA"/>
</dbReference>
<dbReference type="OrthoDB" id="543755at2"/>
<proteinExistence type="predicted"/>
<gene>
    <name evidence="1" type="ORF">IMCC3135_07900</name>
</gene>
<dbReference type="CDD" id="cd16439">
    <property type="entry name" value="beta_Kdo_transferase_KpsC_2"/>
    <property type="match status" value="1"/>
</dbReference>
<dbReference type="KEGG" id="gai:IMCC3135_07900"/>
<evidence type="ECO:0008006" key="3">
    <source>
        <dbReference type="Google" id="ProtNLM"/>
    </source>
</evidence>
<protein>
    <recommendedName>
        <fullName evidence="3">Capsule polysaccharide biosynthesis protein</fullName>
    </recommendedName>
</protein>
<reference evidence="1 2" key="1">
    <citation type="submission" date="2016-12" db="EMBL/GenBank/DDBJ databases">
        <authorList>
            <person name="Song W.-J."/>
            <person name="Kurnit D.M."/>
        </authorList>
    </citation>
    <scope>NUCLEOTIDE SEQUENCE [LARGE SCALE GENOMIC DNA]</scope>
    <source>
        <strain evidence="1 2">IMCC3135</strain>
    </source>
</reference>
<dbReference type="CDD" id="cd16440">
    <property type="entry name" value="beta_Kdo_transferase_KpsC_1"/>
    <property type="match status" value="1"/>
</dbReference>
<dbReference type="InterPro" id="IPR007833">
    <property type="entry name" value="Capsule_polysaccharide_synth"/>
</dbReference>
<accession>A0A2Z2NKL6</accession>
<organism evidence="1 2">
    <name type="scientific">Granulosicoccus antarcticus IMCC3135</name>
    <dbReference type="NCBI Taxonomy" id="1192854"/>
    <lineage>
        <taxon>Bacteria</taxon>
        <taxon>Pseudomonadati</taxon>
        <taxon>Pseudomonadota</taxon>
        <taxon>Gammaproteobacteria</taxon>
        <taxon>Chromatiales</taxon>
        <taxon>Granulosicoccaceae</taxon>
        <taxon>Granulosicoccus</taxon>
    </lineage>
</organism>
<evidence type="ECO:0000313" key="1">
    <source>
        <dbReference type="EMBL" id="ASJ71683.1"/>
    </source>
</evidence>
<dbReference type="GO" id="GO:0000271">
    <property type="term" value="P:polysaccharide biosynthetic process"/>
    <property type="evidence" value="ECO:0007669"/>
    <property type="project" value="InterPro"/>
</dbReference>
<name>A0A2Z2NKL6_9GAMM</name>
<dbReference type="RefSeq" id="WP_088917090.1">
    <property type="nucleotide sequence ID" value="NZ_CP018632.1"/>
</dbReference>
<dbReference type="Pfam" id="PF05159">
    <property type="entry name" value="Capsule_synth"/>
    <property type="match status" value="2"/>
</dbReference>
<dbReference type="GO" id="GO:0015774">
    <property type="term" value="P:polysaccharide transport"/>
    <property type="evidence" value="ECO:0007669"/>
    <property type="project" value="InterPro"/>
</dbReference>
<evidence type="ECO:0000313" key="2">
    <source>
        <dbReference type="Proteomes" id="UP000250079"/>
    </source>
</evidence>
<dbReference type="Proteomes" id="UP000250079">
    <property type="component" value="Chromosome"/>
</dbReference>
<dbReference type="AlphaFoldDB" id="A0A2Z2NKL6"/>
<sequence length="705" mass="79036">MSARHEVGVVSGESKLRHAVAFSSGIRAIRNIGRFLDVDSVISPFGARKKRRQLSCVVVWGRKQNAKRALHYAESQGLKVRYIEDGWIRTSSRDAHSRCCYSLLVDDTGVYYDSENPSDIENYLNLPDVEFATVCDEGDLEYARKNRERMVQHCITKYNFCPKPEDAILISDGKPLVLVIDQTKDDASVRFGGMQGGDFPAMLDRAIAENPGARVVVRTHPDVVAGRREGYLGEYAKQLGIEVSATGDNPMYWLKKAQRVYVGTSQLGFEALMCGCQVSVAGLPFYAGWGLTDDHLTLARRVRTRTLDQIFHASHVYLARYRDPVSGVQWRLHECIDHVQVQLEAFERNAHSFACIGITPWKRGIIAQYLRSPDGNIRFSKASELRLDEKAVYWSYSDSKSVADCPNTNEISRIEDGFIRSRGLGSNFVLPASLVVDHGGLYFDPASDSDLEVMLNTFDCTNEHIERSVRLRQSLLETRLTKYNVESRAVTMSGSEVKTHEDKERGSLQVLVVGQVEDDQSIMRGCVGVASNGALCKAVRSARPDAYIVYKPHPDVESGNRKGAVAPHILNECVNRVEHQRNFLNCLEECDELHTMTSLSGFEALLRGKAVHTYGMPFYAGWGLTQDNVKFQKRNRCRTLEELIYLCLVAYPRYLDIVSGEFITVEQLISSLADVVSNSESGDSSSMSLWKKLGNIHKAVNYKPI</sequence>
<keyword evidence="2" id="KW-1185">Reference proteome</keyword>